<organism evidence="2 3">
    <name type="scientific">Saxophila tyrrhenica</name>
    <dbReference type="NCBI Taxonomy" id="1690608"/>
    <lineage>
        <taxon>Eukaryota</taxon>
        <taxon>Fungi</taxon>
        <taxon>Dikarya</taxon>
        <taxon>Ascomycota</taxon>
        <taxon>Pezizomycotina</taxon>
        <taxon>Dothideomycetes</taxon>
        <taxon>Dothideomycetidae</taxon>
        <taxon>Mycosphaerellales</taxon>
        <taxon>Extremaceae</taxon>
        <taxon>Saxophila</taxon>
    </lineage>
</organism>
<dbReference type="RefSeq" id="XP_064655470.1">
    <property type="nucleotide sequence ID" value="XM_064806144.1"/>
</dbReference>
<feature type="compositionally biased region" description="Polar residues" evidence="1">
    <location>
        <begin position="47"/>
        <end position="71"/>
    </location>
</feature>
<feature type="region of interest" description="Disordered" evidence="1">
    <location>
        <begin position="1"/>
        <end position="133"/>
    </location>
</feature>
<evidence type="ECO:0000256" key="1">
    <source>
        <dbReference type="SAM" id="MobiDB-lite"/>
    </source>
</evidence>
<feature type="compositionally biased region" description="Polar residues" evidence="1">
    <location>
        <begin position="1"/>
        <end position="12"/>
    </location>
</feature>
<sequence length="150" mass="16495">MHRALRQTTRFATPSLRRTYAGIKQDDPSLHPTGANSEAAKDLGPLSKSQPAPGSEQPSKTQPGTESNATVQDQQKQQQQGQQPQSQQKNGQQQRQMSTSRPKTIAEQDEELRQRMSGHAGDGGQAGVEYEGGEPVAMKRSVRNNMFRLI</sequence>
<keyword evidence="3" id="KW-1185">Reference proteome</keyword>
<accession>A0AAV9NZ11</accession>
<dbReference type="AlphaFoldDB" id="A0AAV9NZ11"/>
<evidence type="ECO:0000313" key="2">
    <source>
        <dbReference type="EMBL" id="KAK5165386.1"/>
    </source>
</evidence>
<dbReference type="Proteomes" id="UP001337655">
    <property type="component" value="Unassembled WGS sequence"/>
</dbReference>
<comment type="caution">
    <text evidence="2">The sequence shown here is derived from an EMBL/GenBank/DDBJ whole genome shotgun (WGS) entry which is preliminary data.</text>
</comment>
<gene>
    <name evidence="2" type="ORF">LTR77_008915</name>
</gene>
<proteinExistence type="predicted"/>
<protein>
    <submittedName>
        <fullName evidence="2">Uncharacterized protein</fullName>
    </submittedName>
</protein>
<name>A0AAV9NZ11_9PEZI</name>
<reference evidence="2 3" key="1">
    <citation type="submission" date="2023-08" db="EMBL/GenBank/DDBJ databases">
        <title>Black Yeasts Isolated from many extreme environments.</title>
        <authorList>
            <person name="Coleine C."/>
            <person name="Stajich J.E."/>
            <person name="Selbmann L."/>
        </authorList>
    </citation>
    <scope>NUCLEOTIDE SEQUENCE [LARGE SCALE GENOMIC DNA]</scope>
    <source>
        <strain evidence="2 3">CCFEE 5935</strain>
    </source>
</reference>
<dbReference type="GeneID" id="89930247"/>
<evidence type="ECO:0000313" key="3">
    <source>
        <dbReference type="Proteomes" id="UP001337655"/>
    </source>
</evidence>
<feature type="compositionally biased region" description="Low complexity" evidence="1">
    <location>
        <begin position="72"/>
        <end position="96"/>
    </location>
</feature>
<dbReference type="EMBL" id="JAVRRT010000016">
    <property type="protein sequence ID" value="KAK5165386.1"/>
    <property type="molecule type" value="Genomic_DNA"/>
</dbReference>